<feature type="domain" description="Peptidase S8/S53" evidence="8">
    <location>
        <begin position="143"/>
        <end position="435"/>
    </location>
</feature>
<evidence type="ECO:0000256" key="4">
    <source>
        <dbReference type="ARBA" id="ARBA00022825"/>
    </source>
</evidence>
<dbReference type="Pfam" id="PF00082">
    <property type="entry name" value="Peptidase_S8"/>
    <property type="match status" value="1"/>
</dbReference>
<evidence type="ECO:0000313" key="9">
    <source>
        <dbReference type="EMBL" id="MDQ0376402.1"/>
    </source>
</evidence>
<dbReference type="InterPro" id="IPR023828">
    <property type="entry name" value="Peptidase_S8_Ser-AS"/>
</dbReference>
<evidence type="ECO:0000259" key="8">
    <source>
        <dbReference type="Pfam" id="PF00082"/>
    </source>
</evidence>
<dbReference type="PROSITE" id="PS00137">
    <property type="entry name" value="SUBTILASE_HIS"/>
    <property type="match status" value="1"/>
</dbReference>
<feature type="active site" description="Charge relay system" evidence="5">
    <location>
        <position position="191"/>
    </location>
</feature>
<dbReference type="Gene3D" id="3.40.50.200">
    <property type="entry name" value="Peptidase S8/S53 domain"/>
    <property type="match status" value="1"/>
</dbReference>
<dbReference type="InterPro" id="IPR050131">
    <property type="entry name" value="Peptidase_S8_subtilisin-like"/>
</dbReference>
<evidence type="ECO:0000256" key="3">
    <source>
        <dbReference type="ARBA" id="ARBA00022801"/>
    </source>
</evidence>
<keyword evidence="3 5" id="KW-0378">Hydrolase</keyword>
<comment type="caution">
    <text evidence="9">The sequence shown here is derived from an EMBL/GenBank/DDBJ whole genome shotgun (WGS) entry which is preliminary data.</text>
</comment>
<sequence length="440" mass="44366">MPALGRSLVAITCAALVVAPARAAAADPEPACSDSGRSVRHLVVFDPGTAEVAAREQAGAACGQLTGYYPQIGVGVVTSTDAGFGARMGPGRTYSAQNDRRTGTRSVRRALPATGPSEVSRADRSGEQWNLAAVGGPGEGSPDVVVGVLDSGIDPDHPDLADAVDRDESASCVGGVADPSERAWRATTSAHGTHVAGIIAAADDGRGTTGVAPGTRVASVKVIDDRGVVTPEAVVCGLMWAAEHRMAVTNSSYAINTWGPACSGSPHEAVREALERAVDYSATRGTLNVAAATNDALDLTPSPRSGCDALPAALRDVVTVSAVGPDGVKAGYSSYGLGVVDLTAPGGAGDTCVLSTTPGGYDTLCGTSMAAPHVAGAAAVLAAERPGSTARQLRRALEDRALPVPCPADYDLSGDGRQDAFCAGYTGYNGFYGHGLVRVG</sequence>
<dbReference type="InterPro" id="IPR015500">
    <property type="entry name" value="Peptidase_S8_subtilisin-rel"/>
</dbReference>
<evidence type="ECO:0000256" key="5">
    <source>
        <dbReference type="PROSITE-ProRule" id="PRU01240"/>
    </source>
</evidence>
<keyword evidence="2 5" id="KW-0645">Protease</keyword>
<dbReference type="GO" id="GO:0008233">
    <property type="term" value="F:peptidase activity"/>
    <property type="evidence" value="ECO:0007669"/>
    <property type="project" value="UniProtKB-KW"/>
</dbReference>
<dbReference type="Proteomes" id="UP001229651">
    <property type="component" value="Unassembled WGS sequence"/>
</dbReference>
<organism evidence="9 10">
    <name type="scientific">Amycolatopsis thermophila</name>
    <dbReference type="NCBI Taxonomy" id="206084"/>
    <lineage>
        <taxon>Bacteria</taxon>
        <taxon>Bacillati</taxon>
        <taxon>Actinomycetota</taxon>
        <taxon>Actinomycetes</taxon>
        <taxon>Pseudonocardiales</taxon>
        <taxon>Pseudonocardiaceae</taxon>
        <taxon>Amycolatopsis</taxon>
    </lineage>
</organism>
<accession>A0ABU0ENL0</accession>
<dbReference type="PROSITE" id="PS00136">
    <property type="entry name" value="SUBTILASE_ASP"/>
    <property type="match status" value="1"/>
</dbReference>
<dbReference type="InterPro" id="IPR023827">
    <property type="entry name" value="Peptidase_S8_Asp-AS"/>
</dbReference>
<proteinExistence type="inferred from homology"/>
<dbReference type="PROSITE" id="PS51892">
    <property type="entry name" value="SUBTILASE"/>
    <property type="match status" value="1"/>
</dbReference>
<dbReference type="PANTHER" id="PTHR43806:SF11">
    <property type="entry name" value="CEREVISIN-RELATED"/>
    <property type="match status" value="1"/>
</dbReference>
<feature type="active site" description="Charge relay system" evidence="5">
    <location>
        <position position="368"/>
    </location>
</feature>
<keyword evidence="7" id="KW-0732">Signal</keyword>
<keyword evidence="4 5" id="KW-0720">Serine protease</keyword>
<feature type="active site" description="Charge relay system" evidence="5">
    <location>
        <position position="150"/>
    </location>
</feature>
<dbReference type="PANTHER" id="PTHR43806">
    <property type="entry name" value="PEPTIDASE S8"/>
    <property type="match status" value="1"/>
</dbReference>
<protein>
    <submittedName>
        <fullName evidence="9">Subtilisin family serine protease</fullName>
    </submittedName>
</protein>
<keyword evidence="10" id="KW-1185">Reference proteome</keyword>
<dbReference type="SUPFAM" id="SSF52743">
    <property type="entry name" value="Subtilisin-like"/>
    <property type="match status" value="1"/>
</dbReference>
<evidence type="ECO:0000256" key="7">
    <source>
        <dbReference type="SAM" id="SignalP"/>
    </source>
</evidence>
<evidence type="ECO:0000256" key="2">
    <source>
        <dbReference type="ARBA" id="ARBA00022670"/>
    </source>
</evidence>
<reference evidence="9 10" key="1">
    <citation type="submission" date="2023-07" db="EMBL/GenBank/DDBJ databases">
        <title>Sequencing the genomes of 1000 actinobacteria strains.</title>
        <authorList>
            <person name="Klenk H.-P."/>
        </authorList>
    </citation>
    <scope>NUCLEOTIDE SEQUENCE [LARGE SCALE GENOMIC DNA]</scope>
    <source>
        <strain evidence="9 10">DSM 45805</strain>
    </source>
</reference>
<dbReference type="RefSeq" id="WP_306988241.1">
    <property type="nucleotide sequence ID" value="NZ_JAUSUT010000001.1"/>
</dbReference>
<name>A0ABU0ENL0_9PSEU</name>
<evidence type="ECO:0000256" key="1">
    <source>
        <dbReference type="ARBA" id="ARBA00011073"/>
    </source>
</evidence>
<dbReference type="GO" id="GO:0006508">
    <property type="term" value="P:proteolysis"/>
    <property type="evidence" value="ECO:0007669"/>
    <property type="project" value="UniProtKB-KW"/>
</dbReference>
<evidence type="ECO:0000256" key="6">
    <source>
        <dbReference type="RuleBase" id="RU003355"/>
    </source>
</evidence>
<dbReference type="InterPro" id="IPR036852">
    <property type="entry name" value="Peptidase_S8/S53_dom_sf"/>
</dbReference>
<gene>
    <name evidence="9" type="ORF">FB470_000396</name>
</gene>
<comment type="similarity">
    <text evidence="1 5 6">Belongs to the peptidase S8 family.</text>
</comment>
<dbReference type="EMBL" id="JAUSUT010000001">
    <property type="protein sequence ID" value="MDQ0376402.1"/>
    <property type="molecule type" value="Genomic_DNA"/>
</dbReference>
<feature type="chain" id="PRO_5045645442" evidence="7">
    <location>
        <begin position="26"/>
        <end position="440"/>
    </location>
</feature>
<dbReference type="PRINTS" id="PR00723">
    <property type="entry name" value="SUBTILISIN"/>
</dbReference>
<dbReference type="PROSITE" id="PS00138">
    <property type="entry name" value="SUBTILASE_SER"/>
    <property type="match status" value="1"/>
</dbReference>
<feature type="signal peptide" evidence="7">
    <location>
        <begin position="1"/>
        <end position="25"/>
    </location>
</feature>
<dbReference type="InterPro" id="IPR022398">
    <property type="entry name" value="Peptidase_S8_His-AS"/>
</dbReference>
<dbReference type="InterPro" id="IPR000209">
    <property type="entry name" value="Peptidase_S8/S53_dom"/>
</dbReference>
<evidence type="ECO:0000313" key="10">
    <source>
        <dbReference type="Proteomes" id="UP001229651"/>
    </source>
</evidence>